<dbReference type="GO" id="GO:0030145">
    <property type="term" value="F:manganese ion binding"/>
    <property type="evidence" value="ECO:0007669"/>
    <property type="project" value="TreeGrafter"/>
</dbReference>
<reference evidence="12" key="1">
    <citation type="submission" date="2015-07" db="EMBL/GenBank/DDBJ databases">
        <title>Adaptation to a free-living lifestyle via gene acquisitions in the diplomonad Trepomonas sp. PC1.</title>
        <authorList>
            <person name="Xu F."/>
            <person name="Jerlstrom-Hultqvist J."/>
            <person name="Kolisko M."/>
            <person name="Simpson A.G.B."/>
            <person name="Roger A.J."/>
            <person name="Svard S.G."/>
            <person name="Andersson J.O."/>
        </authorList>
    </citation>
    <scope>NUCLEOTIDE SEQUENCE</scope>
    <source>
        <strain evidence="12">PC1</strain>
    </source>
</reference>
<proteinExistence type="predicted"/>
<feature type="non-terminal residue" evidence="12">
    <location>
        <position position="494"/>
    </location>
</feature>
<evidence type="ECO:0000256" key="3">
    <source>
        <dbReference type="ARBA" id="ARBA00022723"/>
    </source>
</evidence>
<feature type="binding site" evidence="9">
    <location>
        <begin position="358"/>
        <end position="361"/>
    </location>
    <ligand>
        <name>GMP</name>
        <dbReference type="ChEBI" id="CHEBI:58115"/>
    </ligand>
</feature>
<evidence type="ECO:0000313" key="12">
    <source>
        <dbReference type="EMBL" id="JAP91749.1"/>
    </source>
</evidence>
<dbReference type="GO" id="GO:0042245">
    <property type="term" value="P:RNA repair"/>
    <property type="evidence" value="ECO:0007669"/>
    <property type="project" value="TreeGrafter"/>
</dbReference>
<evidence type="ECO:0000256" key="1">
    <source>
        <dbReference type="ARBA" id="ARBA00012726"/>
    </source>
</evidence>
<dbReference type="GO" id="GO:0006396">
    <property type="term" value="P:RNA processing"/>
    <property type="evidence" value="ECO:0007669"/>
    <property type="project" value="InterPro"/>
</dbReference>
<keyword evidence="4 9" id="KW-0547">Nucleotide-binding</keyword>
<accession>A0A146K8E2</accession>
<dbReference type="AlphaFoldDB" id="A0A146K8E2"/>
<dbReference type="EC" id="6.5.1.8" evidence="1"/>
<keyword evidence="5 9" id="KW-0342">GTP-binding</keyword>
<feature type="binding site" evidence="9">
    <location>
        <begin position="382"/>
        <end position="385"/>
    </location>
    <ligand>
        <name>GMP</name>
        <dbReference type="ChEBI" id="CHEBI:58115"/>
    </ligand>
</feature>
<name>A0A146K8E2_9EUKA</name>
<dbReference type="SUPFAM" id="SSF103365">
    <property type="entry name" value="Hypothetical protein PH1602"/>
    <property type="match status" value="1"/>
</dbReference>
<dbReference type="Gene3D" id="3.90.1860.10">
    <property type="entry name" value="tRNA-splicing ligase RtcB"/>
    <property type="match status" value="2"/>
</dbReference>
<keyword evidence="3 10" id="KW-0479">Metal-binding</keyword>
<evidence type="ECO:0000256" key="10">
    <source>
        <dbReference type="PIRSR" id="PIRSR601233-3"/>
    </source>
</evidence>
<feature type="coiled-coil region" evidence="11">
    <location>
        <begin position="116"/>
        <end position="150"/>
    </location>
</feature>
<evidence type="ECO:0000256" key="2">
    <source>
        <dbReference type="ARBA" id="ARBA00022598"/>
    </source>
</evidence>
<dbReference type="GO" id="GO:0006281">
    <property type="term" value="P:DNA repair"/>
    <property type="evidence" value="ECO:0007669"/>
    <property type="project" value="TreeGrafter"/>
</dbReference>
<dbReference type="EMBL" id="GDID01004857">
    <property type="protein sequence ID" value="JAP91749.1"/>
    <property type="molecule type" value="Transcribed_RNA"/>
</dbReference>
<feature type="binding site" evidence="10">
    <location>
        <position position="69"/>
    </location>
    <ligand>
        <name>Mn(2+)</name>
        <dbReference type="ChEBI" id="CHEBI:29035"/>
        <label>1</label>
    </ligand>
</feature>
<comment type="cofactor">
    <cofactor evidence="10">
        <name>Mn(2+)</name>
        <dbReference type="ChEBI" id="CHEBI:29035"/>
    </cofactor>
    <text evidence="10">Binds 2 manganese ions per subunit.</text>
</comment>
<protein>
    <recommendedName>
        <fullName evidence="1">3'-phosphate/5'-hydroxy nucleic acid ligase</fullName>
        <ecNumber evidence="1">6.5.1.8</ecNumber>
    </recommendedName>
</protein>
<evidence type="ECO:0000256" key="7">
    <source>
        <dbReference type="ARBA" id="ARBA00047746"/>
    </source>
</evidence>
<dbReference type="PANTHER" id="PTHR43749">
    <property type="entry name" value="RNA-SPLICING LIGASE RTCB"/>
    <property type="match status" value="1"/>
</dbReference>
<evidence type="ECO:0000256" key="9">
    <source>
        <dbReference type="PIRSR" id="PIRSR601233-2"/>
    </source>
</evidence>
<gene>
    <name evidence="12" type="ORF">TPC1_16537</name>
</gene>
<dbReference type="InterPro" id="IPR001233">
    <property type="entry name" value="RtcB"/>
</dbReference>
<dbReference type="InterPro" id="IPR036025">
    <property type="entry name" value="RtcB-like_sf"/>
</dbReference>
<keyword evidence="11" id="KW-0175">Coiled coil</keyword>
<dbReference type="InterPro" id="IPR052915">
    <property type="entry name" value="RtcB-like"/>
</dbReference>
<evidence type="ECO:0000256" key="4">
    <source>
        <dbReference type="ARBA" id="ARBA00022741"/>
    </source>
</evidence>
<dbReference type="GO" id="GO:0003909">
    <property type="term" value="F:DNA ligase activity"/>
    <property type="evidence" value="ECO:0007669"/>
    <property type="project" value="TreeGrafter"/>
</dbReference>
<organism evidence="12">
    <name type="scientific">Trepomonas sp. PC1</name>
    <dbReference type="NCBI Taxonomy" id="1076344"/>
    <lineage>
        <taxon>Eukaryota</taxon>
        <taxon>Metamonada</taxon>
        <taxon>Diplomonadida</taxon>
        <taxon>Hexamitidae</taxon>
        <taxon>Hexamitinae</taxon>
        <taxon>Trepomonas</taxon>
    </lineage>
</organism>
<comment type="catalytic activity">
    <reaction evidence="7">
        <text>a 3'-end 3'-phospho-ribonucleotide-RNA + a 5'-end dephospho-ribonucleoside-RNA + GTP = a ribonucleotidyl-ribonucleotide-RNA + GMP + diphosphate</text>
        <dbReference type="Rhea" id="RHEA:68076"/>
        <dbReference type="Rhea" id="RHEA-COMP:10463"/>
        <dbReference type="Rhea" id="RHEA-COMP:13936"/>
        <dbReference type="Rhea" id="RHEA-COMP:17355"/>
        <dbReference type="ChEBI" id="CHEBI:33019"/>
        <dbReference type="ChEBI" id="CHEBI:37565"/>
        <dbReference type="ChEBI" id="CHEBI:58115"/>
        <dbReference type="ChEBI" id="CHEBI:83062"/>
        <dbReference type="ChEBI" id="CHEBI:138284"/>
        <dbReference type="ChEBI" id="CHEBI:173118"/>
        <dbReference type="EC" id="6.5.1.8"/>
    </reaction>
</comment>
<evidence type="ECO:0000256" key="11">
    <source>
        <dbReference type="SAM" id="Coils"/>
    </source>
</evidence>
<dbReference type="GO" id="GO:0170057">
    <property type="term" value="F:RNA ligase (GTP) activity"/>
    <property type="evidence" value="ECO:0007669"/>
    <property type="project" value="UniProtKB-EC"/>
</dbReference>
<dbReference type="GO" id="GO:0005525">
    <property type="term" value="F:GTP binding"/>
    <property type="evidence" value="ECO:0007669"/>
    <property type="project" value="UniProtKB-KW"/>
</dbReference>
<keyword evidence="2" id="KW-0436">Ligase</keyword>
<keyword evidence="6 10" id="KW-0464">Manganese</keyword>
<evidence type="ECO:0000256" key="6">
    <source>
        <dbReference type="ARBA" id="ARBA00023211"/>
    </source>
</evidence>
<evidence type="ECO:0000256" key="5">
    <source>
        <dbReference type="ARBA" id="ARBA00023134"/>
    </source>
</evidence>
<feature type="active site" description="GMP-histidine intermediate" evidence="8">
    <location>
        <position position="382"/>
    </location>
</feature>
<dbReference type="Pfam" id="PF01139">
    <property type="entry name" value="RtcB"/>
    <property type="match status" value="1"/>
</dbReference>
<evidence type="ECO:0000256" key="8">
    <source>
        <dbReference type="PIRSR" id="PIRSR601233-1"/>
    </source>
</evidence>
<feature type="non-terminal residue" evidence="12">
    <location>
        <position position="1"/>
    </location>
</feature>
<feature type="binding site" evidence="9">
    <location>
        <begin position="166"/>
        <end position="170"/>
    </location>
    <ligand>
        <name>GMP</name>
        <dbReference type="ChEBI" id="CHEBI:58115"/>
    </ligand>
</feature>
<feature type="binding site" evidence="10">
    <location>
        <position position="184"/>
    </location>
    <ligand>
        <name>Mn(2+)</name>
        <dbReference type="ChEBI" id="CHEBI:29035"/>
        <label>2</label>
    </ligand>
</feature>
<sequence length="494" mass="55980">IKGSCDVALVYTDNLEETAKAQIERLMNHKIAENSHTRIMPDVHAGAGCVIGYTARLTNLVIPNLIGVDIGCGVLAKRIPFKISDELRDKFFEKVDKAVRQFVPSGFESHKTEHTRATIEEHYVKLQAENKNLTQSFEEYFQKLRDLNKKVNGTALKQLGTLGGGNHFIELEAETNGAIWLTIHTGSRNLGKKVADYHQHKASDFEYTAEVEAQLLQKVLQNEQIILNPQFSKQFEKVLIETLKKNNQEKDVKKFVKLIQLQKSNAKEMYFLSGDQIQDYCKDMDVAQIYAQLNRRFIAKQIFDLVEDFGERFECPQIEKHQVLPDQIESVHNYIDFTDQIVRKGSISAYKGQPVIIPLNMRDGIILGVGKSNPDWNFSAPHGAGRVCSRSEAKKNHSMEDFKNDMKGIWTTCVAEGTLDEAPRAYKESQGVLSWIEETVEIVEKLKTVYNFKAGASDELLCFIFQLVKNLCQSLENKINGNSIVVVVTSLTIF</sequence>
<feature type="binding site" evidence="10">
    <location>
        <position position="167"/>
    </location>
    <ligand>
        <name>Mn(2+)</name>
        <dbReference type="ChEBI" id="CHEBI:29035"/>
        <label>1</label>
    </ligand>
</feature>
<dbReference type="PANTHER" id="PTHR43749:SF2">
    <property type="entry name" value="RNA-SPLICING LIGASE RTCB"/>
    <property type="match status" value="1"/>
</dbReference>